<evidence type="ECO:0000256" key="1">
    <source>
        <dbReference type="ARBA" id="ARBA00023239"/>
    </source>
</evidence>
<evidence type="ECO:0000259" key="2">
    <source>
        <dbReference type="Pfam" id="PF04909"/>
    </source>
</evidence>
<protein>
    <submittedName>
        <fullName evidence="3">Amidohydrolase family protein</fullName>
    </submittedName>
</protein>
<evidence type="ECO:0000313" key="4">
    <source>
        <dbReference type="Proteomes" id="UP001589709"/>
    </source>
</evidence>
<reference evidence="3 4" key="1">
    <citation type="submission" date="2024-09" db="EMBL/GenBank/DDBJ databases">
        <authorList>
            <person name="Sun Q."/>
            <person name="Mori K."/>
        </authorList>
    </citation>
    <scope>NUCLEOTIDE SEQUENCE [LARGE SCALE GENOMIC DNA]</scope>
    <source>
        <strain evidence="3 4">JCM 6917</strain>
    </source>
</reference>
<organism evidence="3 4">
    <name type="scientific">Streptomyces cinereospinus</name>
    <dbReference type="NCBI Taxonomy" id="285561"/>
    <lineage>
        <taxon>Bacteria</taxon>
        <taxon>Bacillati</taxon>
        <taxon>Actinomycetota</taxon>
        <taxon>Actinomycetes</taxon>
        <taxon>Kitasatosporales</taxon>
        <taxon>Streptomycetaceae</taxon>
        <taxon>Streptomyces</taxon>
    </lineage>
</organism>
<sequence>MRTIGLEEHFVTPGLAAYGAGSASIAQPRAWAAASRLLLDLTEERLPAMDAAGLDLQVLSLNSPGLQAEPDPAVAVREAAAVNDLLASVIADHPTRFSGFAALPLQDPRAAAEELERAVTQLGLRGALVNAHTQGRYLDDRALRVVWERAAGLDVPLYLHPANGVDTPHVLSGHPEMAGPMWSWGPDTASHVLRLIFGGVFDDFPDAKLLVGHMGEGLPYVLWRLDSRWAFHDHHGIELARGNPSEYLRHNLYITTSGVFDAPPLLCALLALGADHILFGTDYPFEDMATATRFLRTAPISEADRRKIAGENAEALLRL</sequence>
<dbReference type="InterPro" id="IPR032465">
    <property type="entry name" value="ACMSD"/>
</dbReference>
<keyword evidence="4" id="KW-1185">Reference proteome</keyword>
<comment type="caution">
    <text evidence="3">The sequence shown here is derived from an EMBL/GenBank/DDBJ whole genome shotgun (WGS) entry which is preliminary data.</text>
</comment>
<dbReference type="RefSeq" id="WP_381348545.1">
    <property type="nucleotide sequence ID" value="NZ_JBHMCY010000052.1"/>
</dbReference>
<keyword evidence="1" id="KW-0456">Lyase</keyword>
<accession>A0ABV5N5Y9</accession>
<dbReference type="InterPro" id="IPR006680">
    <property type="entry name" value="Amidohydro-rel"/>
</dbReference>
<evidence type="ECO:0000313" key="3">
    <source>
        <dbReference type="EMBL" id="MFB9465716.1"/>
    </source>
</evidence>
<dbReference type="SUPFAM" id="SSF51556">
    <property type="entry name" value="Metallo-dependent hydrolases"/>
    <property type="match status" value="1"/>
</dbReference>
<dbReference type="EMBL" id="JBHMCY010000052">
    <property type="protein sequence ID" value="MFB9465716.1"/>
    <property type="molecule type" value="Genomic_DNA"/>
</dbReference>
<feature type="domain" description="Amidohydrolase-related" evidence="2">
    <location>
        <begin position="42"/>
        <end position="319"/>
    </location>
</feature>
<name>A0ABV5N5Y9_9ACTN</name>
<dbReference type="Pfam" id="PF04909">
    <property type="entry name" value="Amidohydro_2"/>
    <property type="match status" value="1"/>
</dbReference>
<dbReference type="Gene3D" id="3.20.20.140">
    <property type="entry name" value="Metal-dependent hydrolases"/>
    <property type="match status" value="1"/>
</dbReference>
<dbReference type="Proteomes" id="UP001589709">
    <property type="component" value="Unassembled WGS sequence"/>
</dbReference>
<gene>
    <name evidence="3" type="ORF">ACFF45_24155</name>
</gene>
<dbReference type="InterPro" id="IPR032466">
    <property type="entry name" value="Metal_Hydrolase"/>
</dbReference>
<proteinExistence type="predicted"/>
<dbReference type="PANTHER" id="PTHR21240">
    <property type="entry name" value="2-AMINO-3-CARBOXYLMUCONATE-6-SEMIALDEHYDE DECARBOXYLASE"/>
    <property type="match status" value="1"/>
</dbReference>
<dbReference type="PANTHER" id="PTHR21240:SF30">
    <property type="entry name" value="AMIDOHYDROLASE-RELATED DOMAIN-CONTAINING PROTEIN-RELATED"/>
    <property type="match status" value="1"/>
</dbReference>